<keyword evidence="2" id="KW-0812">Transmembrane</keyword>
<proteinExistence type="predicted"/>
<dbReference type="EMBL" id="FNQY01000022">
    <property type="protein sequence ID" value="SEA48255.1"/>
    <property type="molecule type" value="Genomic_DNA"/>
</dbReference>
<evidence type="ECO:0000256" key="1">
    <source>
        <dbReference type="SAM" id="MobiDB-lite"/>
    </source>
</evidence>
<keyword evidence="2" id="KW-1133">Transmembrane helix</keyword>
<accession>A0A1H4BJ96</accession>
<organism evidence="3 4">
    <name type="scientific">Arachidicoccus rhizosphaerae</name>
    <dbReference type="NCBI Taxonomy" id="551991"/>
    <lineage>
        <taxon>Bacteria</taxon>
        <taxon>Pseudomonadati</taxon>
        <taxon>Bacteroidota</taxon>
        <taxon>Chitinophagia</taxon>
        <taxon>Chitinophagales</taxon>
        <taxon>Chitinophagaceae</taxon>
        <taxon>Arachidicoccus</taxon>
    </lineage>
</organism>
<evidence type="ECO:0000256" key="2">
    <source>
        <dbReference type="SAM" id="Phobius"/>
    </source>
</evidence>
<gene>
    <name evidence="3" type="ORF">SAMN05192529_12212</name>
</gene>
<dbReference type="RefSeq" id="WP_091400183.1">
    <property type="nucleotide sequence ID" value="NZ_FNQY01000022.1"/>
</dbReference>
<feature type="region of interest" description="Disordered" evidence="1">
    <location>
        <begin position="1"/>
        <end position="39"/>
    </location>
</feature>
<name>A0A1H4BJ96_9BACT</name>
<feature type="transmembrane region" description="Helical" evidence="2">
    <location>
        <begin position="48"/>
        <end position="67"/>
    </location>
</feature>
<protein>
    <submittedName>
        <fullName evidence="3">Uncharacterized protein</fullName>
    </submittedName>
</protein>
<evidence type="ECO:0000313" key="3">
    <source>
        <dbReference type="EMBL" id="SEA48255.1"/>
    </source>
</evidence>
<sequence>MQLPDLTTDELDRKQLEPLLPGPDREQLSYHPLQTQKDDDQNFKPTGAIVFFILLIAMGALIWFSIYDLQLSRH</sequence>
<dbReference type="Proteomes" id="UP000199041">
    <property type="component" value="Unassembled WGS sequence"/>
</dbReference>
<dbReference type="OrthoDB" id="680816at2"/>
<dbReference type="AlphaFoldDB" id="A0A1H4BJ96"/>
<keyword evidence="4" id="KW-1185">Reference proteome</keyword>
<keyword evidence="2" id="KW-0472">Membrane</keyword>
<evidence type="ECO:0000313" key="4">
    <source>
        <dbReference type="Proteomes" id="UP000199041"/>
    </source>
</evidence>
<dbReference type="STRING" id="551991.SAMN05192529_12212"/>
<reference evidence="3 4" key="1">
    <citation type="submission" date="2016-10" db="EMBL/GenBank/DDBJ databases">
        <authorList>
            <person name="de Groot N.N."/>
        </authorList>
    </citation>
    <scope>NUCLEOTIDE SEQUENCE [LARGE SCALE GENOMIC DNA]</scope>
    <source>
        <strain evidence="3 4">Vu-144</strain>
    </source>
</reference>